<reference evidence="2 3" key="1">
    <citation type="submission" date="2017-06" db="EMBL/GenBank/DDBJ databases">
        <title>Raineya orbicola gen. nov., sp. nov. a slightly thermophilic bacterium of the phylum Bacteroidetes and the description of Raineyaceae fam. nov.</title>
        <authorList>
            <person name="Albuquerque L."/>
            <person name="Polonia A.R.M."/>
            <person name="Barroso C."/>
            <person name="Froufe H.J.C."/>
            <person name="Lage O."/>
            <person name="Lobo-Da-Cunha A."/>
            <person name="Egas C."/>
            <person name="Da Costa M.S."/>
        </authorList>
    </citation>
    <scope>NUCLEOTIDE SEQUENCE [LARGE SCALE GENOMIC DNA]</scope>
    <source>
        <strain evidence="2 3">SPSPC-11</strain>
    </source>
</reference>
<name>A0A2N3IHX9_9BACT</name>
<accession>A0A2N3IHX9</accession>
<evidence type="ECO:0000313" key="2">
    <source>
        <dbReference type="EMBL" id="PKQ69904.1"/>
    </source>
</evidence>
<dbReference type="InterPro" id="IPR050553">
    <property type="entry name" value="Thioredoxin_ResA/DsbE_sf"/>
</dbReference>
<dbReference type="AlphaFoldDB" id="A0A2N3IHX9"/>
<dbReference type="InterPro" id="IPR013766">
    <property type="entry name" value="Thioredoxin_domain"/>
</dbReference>
<organism evidence="2 3">
    <name type="scientific">Raineya orbicola</name>
    <dbReference type="NCBI Taxonomy" id="2016530"/>
    <lineage>
        <taxon>Bacteria</taxon>
        <taxon>Pseudomonadati</taxon>
        <taxon>Bacteroidota</taxon>
        <taxon>Cytophagia</taxon>
        <taxon>Cytophagales</taxon>
        <taxon>Raineyaceae</taxon>
        <taxon>Raineya</taxon>
    </lineage>
</organism>
<dbReference type="SUPFAM" id="SSF52833">
    <property type="entry name" value="Thioredoxin-like"/>
    <property type="match status" value="1"/>
</dbReference>
<sequence>MKKLLFVVGLFWSVGMLSAQNIRVIKKKELLELLKPSENEVVIYNFWASWCAPCVKELPIFRQTAEKWAGKVKVVLISLDFAEDLEKAKKILQKKEITFDTFLLDETKYNTWIDDVEPRWQGAIPMTILQKGKKRVFLNEELTWEQLEKELNVLLNAK</sequence>
<comment type="caution">
    <text evidence="2">The sequence shown here is derived from an EMBL/GenBank/DDBJ whole genome shotgun (WGS) entry which is preliminary data.</text>
</comment>
<dbReference type="Proteomes" id="UP000233387">
    <property type="component" value="Unassembled WGS sequence"/>
</dbReference>
<proteinExistence type="predicted"/>
<dbReference type="InterPro" id="IPR000866">
    <property type="entry name" value="AhpC/TSA"/>
</dbReference>
<dbReference type="PANTHER" id="PTHR42852:SF13">
    <property type="entry name" value="PROTEIN DIPZ"/>
    <property type="match status" value="1"/>
</dbReference>
<dbReference type="EMBL" id="NKXO01000014">
    <property type="protein sequence ID" value="PKQ69904.1"/>
    <property type="molecule type" value="Genomic_DNA"/>
</dbReference>
<dbReference type="Pfam" id="PF00578">
    <property type="entry name" value="AhpC-TSA"/>
    <property type="match status" value="1"/>
</dbReference>
<dbReference type="Gene3D" id="3.40.30.10">
    <property type="entry name" value="Glutaredoxin"/>
    <property type="match status" value="1"/>
</dbReference>
<dbReference type="PANTHER" id="PTHR42852">
    <property type="entry name" value="THIOL:DISULFIDE INTERCHANGE PROTEIN DSBE"/>
    <property type="match status" value="1"/>
</dbReference>
<dbReference type="InterPro" id="IPR036249">
    <property type="entry name" value="Thioredoxin-like_sf"/>
</dbReference>
<dbReference type="CDD" id="cd02966">
    <property type="entry name" value="TlpA_like_family"/>
    <property type="match status" value="1"/>
</dbReference>
<evidence type="ECO:0000259" key="1">
    <source>
        <dbReference type="PROSITE" id="PS51352"/>
    </source>
</evidence>
<evidence type="ECO:0000313" key="3">
    <source>
        <dbReference type="Proteomes" id="UP000233387"/>
    </source>
</evidence>
<dbReference type="PROSITE" id="PS51352">
    <property type="entry name" value="THIOREDOXIN_2"/>
    <property type="match status" value="1"/>
</dbReference>
<dbReference type="OrthoDB" id="6399635at2"/>
<gene>
    <name evidence="2" type="ORF">Rain11_1101</name>
</gene>
<keyword evidence="3" id="KW-1185">Reference proteome</keyword>
<dbReference type="RefSeq" id="WP_101358367.1">
    <property type="nucleotide sequence ID" value="NZ_NKXO01000014.1"/>
</dbReference>
<feature type="domain" description="Thioredoxin" evidence="1">
    <location>
        <begin position="22"/>
        <end position="156"/>
    </location>
</feature>
<protein>
    <submittedName>
        <fullName evidence="2">Thioredoxin-like</fullName>
    </submittedName>
</protein>